<dbReference type="PANTHER" id="PTHR30126">
    <property type="entry name" value="HTH-TYPE TRANSCRIPTIONAL REGULATOR"/>
    <property type="match status" value="1"/>
</dbReference>
<dbReference type="AlphaFoldDB" id="A0A193GGM8"/>
<keyword evidence="3" id="KW-0238">DNA-binding</keyword>
<name>A0A193GGM8_9BORD</name>
<dbReference type="Pfam" id="PF03466">
    <property type="entry name" value="LysR_substrate"/>
    <property type="match status" value="1"/>
</dbReference>
<protein>
    <recommendedName>
        <fullName evidence="6">HTH lysR-type domain-containing protein</fullName>
    </recommendedName>
</protein>
<organism evidence="7 8">
    <name type="scientific">Bordetella flabilis</name>
    <dbReference type="NCBI Taxonomy" id="463014"/>
    <lineage>
        <taxon>Bacteria</taxon>
        <taxon>Pseudomonadati</taxon>
        <taxon>Pseudomonadota</taxon>
        <taxon>Betaproteobacteria</taxon>
        <taxon>Burkholderiales</taxon>
        <taxon>Alcaligenaceae</taxon>
        <taxon>Bordetella</taxon>
    </lineage>
</organism>
<dbReference type="KEGG" id="bfz:BAU07_20685"/>
<dbReference type="InterPro" id="IPR036388">
    <property type="entry name" value="WH-like_DNA-bd_sf"/>
</dbReference>
<evidence type="ECO:0000256" key="1">
    <source>
        <dbReference type="ARBA" id="ARBA00009437"/>
    </source>
</evidence>
<dbReference type="Proteomes" id="UP000091926">
    <property type="component" value="Chromosome"/>
</dbReference>
<keyword evidence="8" id="KW-1185">Reference proteome</keyword>
<dbReference type="OrthoDB" id="9786526at2"/>
<dbReference type="InterPro" id="IPR036390">
    <property type="entry name" value="WH_DNA-bd_sf"/>
</dbReference>
<keyword evidence="5" id="KW-0175">Coiled coil</keyword>
<dbReference type="PANTHER" id="PTHR30126:SF77">
    <property type="entry name" value="TRANSCRIPTIONAL REGULATORY PROTEIN"/>
    <property type="match status" value="1"/>
</dbReference>
<evidence type="ECO:0000256" key="2">
    <source>
        <dbReference type="ARBA" id="ARBA00023015"/>
    </source>
</evidence>
<sequence length="308" mass="33886">MLTIKQLQAFYWVARLGTLNKAAEKLHITQSAATKRLQEVEAAAAGPLFEGEGRKSQLTRLGRELEAECERLFEQLQALDQLKRSGHPPVRVLKVGLTEMVALTWFSDFLKRMKDQYPSIIVQPQIDLSLTLQEKLECGDLDFAILPDPGSLETVVRVSIGDVKFGWFSAPGIFPTDVTHSLQELASKPMIEQSENSIITLVCNRLWEGAGVRPERIYGGNNIQALAGLVAAGIGISCLPVQLFRSELRSGSLVLVKTSVPGPAVTYSCCFLKHPDAALGHKVAEVARQSSSFGRRELLGRRAVRRPV</sequence>
<dbReference type="InterPro" id="IPR005119">
    <property type="entry name" value="LysR_subst-bd"/>
</dbReference>
<dbReference type="InterPro" id="IPR000847">
    <property type="entry name" value="LysR_HTH_N"/>
</dbReference>
<evidence type="ECO:0000313" key="8">
    <source>
        <dbReference type="Proteomes" id="UP000091926"/>
    </source>
</evidence>
<feature type="domain" description="HTH lysR-type" evidence="6">
    <location>
        <begin position="2"/>
        <end position="59"/>
    </location>
</feature>
<dbReference type="STRING" id="463014.BAU07_20685"/>
<dbReference type="GO" id="GO:0000976">
    <property type="term" value="F:transcription cis-regulatory region binding"/>
    <property type="evidence" value="ECO:0007669"/>
    <property type="project" value="TreeGrafter"/>
</dbReference>
<evidence type="ECO:0000256" key="4">
    <source>
        <dbReference type="ARBA" id="ARBA00023163"/>
    </source>
</evidence>
<comment type="similarity">
    <text evidence="1">Belongs to the LysR transcriptional regulatory family.</text>
</comment>
<dbReference type="RefSeq" id="WP_066661854.1">
    <property type="nucleotide sequence ID" value="NZ_CBCSCL010000011.1"/>
</dbReference>
<dbReference type="SUPFAM" id="SSF53850">
    <property type="entry name" value="Periplasmic binding protein-like II"/>
    <property type="match status" value="1"/>
</dbReference>
<gene>
    <name evidence="7" type="ORF">BAU07_20685</name>
</gene>
<evidence type="ECO:0000256" key="5">
    <source>
        <dbReference type="SAM" id="Coils"/>
    </source>
</evidence>
<dbReference type="PROSITE" id="PS50931">
    <property type="entry name" value="HTH_LYSR"/>
    <property type="match status" value="1"/>
</dbReference>
<dbReference type="Gene3D" id="1.10.10.10">
    <property type="entry name" value="Winged helix-like DNA-binding domain superfamily/Winged helix DNA-binding domain"/>
    <property type="match status" value="1"/>
</dbReference>
<reference evidence="7 8" key="1">
    <citation type="submission" date="2016-06" db="EMBL/GenBank/DDBJ databases">
        <title>Complete genome sequences of Bordetella bronchialis and Bordetella flabilis.</title>
        <authorList>
            <person name="LiPuma J.J."/>
            <person name="Spilker T."/>
        </authorList>
    </citation>
    <scope>NUCLEOTIDE SEQUENCE [LARGE SCALE GENOMIC DNA]</scope>
    <source>
        <strain evidence="7 8">AU10664</strain>
    </source>
</reference>
<proteinExistence type="inferred from homology"/>
<accession>A0A193GGM8</accession>
<dbReference type="CDD" id="cd05466">
    <property type="entry name" value="PBP2_LTTR_substrate"/>
    <property type="match status" value="1"/>
</dbReference>
<evidence type="ECO:0000259" key="6">
    <source>
        <dbReference type="PROSITE" id="PS50931"/>
    </source>
</evidence>
<keyword evidence="4" id="KW-0804">Transcription</keyword>
<feature type="coiled-coil region" evidence="5">
    <location>
        <begin position="55"/>
        <end position="82"/>
    </location>
</feature>
<keyword evidence="2" id="KW-0805">Transcription regulation</keyword>
<evidence type="ECO:0000256" key="3">
    <source>
        <dbReference type="ARBA" id="ARBA00023125"/>
    </source>
</evidence>
<dbReference type="SUPFAM" id="SSF46785">
    <property type="entry name" value="Winged helix' DNA-binding domain"/>
    <property type="match status" value="1"/>
</dbReference>
<dbReference type="GO" id="GO:0003700">
    <property type="term" value="F:DNA-binding transcription factor activity"/>
    <property type="evidence" value="ECO:0007669"/>
    <property type="project" value="InterPro"/>
</dbReference>
<dbReference type="Pfam" id="PF00126">
    <property type="entry name" value="HTH_1"/>
    <property type="match status" value="1"/>
</dbReference>
<evidence type="ECO:0000313" key="7">
    <source>
        <dbReference type="EMBL" id="ANN79212.1"/>
    </source>
</evidence>
<dbReference type="Gene3D" id="3.40.190.10">
    <property type="entry name" value="Periplasmic binding protein-like II"/>
    <property type="match status" value="2"/>
</dbReference>
<dbReference type="EMBL" id="CP016172">
    <property type="protein sequence ID" value="ANN79212.1"/>
    <property type="molecule type" value="Genomic_DNA"/>
</dbReference>